<dbReference type="InterPro" id="IPR011701">
    <property type="entry name" value="MFS"/>
</dbReference>
<evidence type="ECO:0000256" key="4">
    <source>
        <dbReference type="ARBA" id="ARBA00022989"/>
    </source>
</evidence>
<feature type="transmembrane region" description="Helical" evidence="6">
    <location>
        <begin position="343"/>
        <end position="359"/>
    </location>
</feature>
<evidence type="ECO:0000256" key="5">
    <source>
        <dbReference type="ARBA" id="ARBA00023136"/>
    </source>
</evidence>
<name>A0A1C6HJE8_9FIRM</name>
<feature type="domain" description="Major facilitator superfamily (MFS) profile" evidence="7">
    <location>
        <begin position="1"/>
        <end position="388"/>
    </location>
</feature>
<dbReference type="Pfam" id="PF07690">
    <property type="entry name" value="MFS_1"/>
    <property type="match status" value="1"/>
</dbReference>
<dbReference type="PANTHER" id="PTHR23523:SF2">
    <property type="entry name" value="2-NITROIMIDAZOLE TRANSPORTER"/>
    <property type="match status" value="1"/>
</dbReference>
<feature type="transmembrane region" description="Helical" evidence="6">
    <location>
        <begin position="127"/>
        <end position="145"/>
    </location>
</feature>
<feature type="transmembrane region" description="Helical" evidence="6">
    <location>
        <begin position="365"/>
        <end position="387"/>
    </location>
</feature>
<dbReference type="GO" id="GO:0022857">
    <property type="term" value="F:transmembrane transporter activity"/>
    <property type="evidence" value="ECO:0007669"/>
    <property type="project" value="InterPro"/>
</dbReference>
<gene>
    <name evidence="8" type="primary">yeaN</name>
    <name evidence="8" type="ORF">SAMEA3545359_00876</name>
</gene>
<comment type="subcellular location">
    <subcellularLocation>
        <location evidence="1">Cell membrane</location>
        <topology evidence="1">Multi-pass membrane protein</topology>
    </subcellularLocation>
</comment>
<dbReference type="PROSITE" id="PS51257">
    <property type="entry name" value="PROKAR_LIPOPROTEIN"/>
    <property type="match status" value="1"/>
</dbReference>
<evidence type="ECO:0000256" key="6">
    <source>
        <dbReference type="SAM" id="Phobius"/>
    </source>
</evidence>
<accession>A0A1C6HJE8</accession>
<feature type="transmembrane region" description="Helical" evidence="6">
    <location>
        <begin position="73"/>
        <end position="91"/>
    </location>
</feature>
<reference evidence="8" key="1">
    <citation type="submission" date="2015-09" db="EMBL/GenBank/DDBJ databases">
        <authorList>
            <consortium name="Pathogen Informatics"/>
        </authorList>
    </citation>
    <scope>NUCLEOTIDE SEQUENCE</scope>
    <source>
        <strain evidence="8">2789STDY5834896</strain>
    </source>
</reference>
<dbReference type="PANTHER" id="PTHR23523">
    <property type="match status" value="1"/>
</dbReference>
<dbReference type="Gene3D" id="1.20.1250.20">
    <property type="entry name" value="MFS general substrate transporter like domains"/>
    <property type="match status" value="1"/>
</dbReference>
<feature type="transmembrane region" description="Helical" evidence="6">
    <location>
        <begin position="97"/>
        <end position="115"/>
    </location>
</feature>
<organism evidence="8">
    <name type="scientific">uncultured Anaerotruncus sp</name>
    <dbReference type="NCBI Taxonomy" id="905011"/>
    <lineage>
        <taxon>Bacteria</taxon>
        <taxon>Bacillati</taxon>
        <taxon>Bacillota</taxon>
        <taxon>Clostridia</taxon>
        <taxon>Eubacteriales</taxon>
        <taxon>Oscillospiraceae</taxon>
        <taxon>Anaerotruncus</taxon>
        <taxon>environmental samples</taxon>
    </lineage>
</organism>
<keyword evidence="3 6" id="KW-0812">Transmembrane</keyword>
<keyword evidence="2" id="KW-0813">Transport</keyword>
<keyword evidence="4 6" id="KW-1133">Transmembrane helix</keyword>
<keyword evidence="5 6" id="KW-0472">Membrane</keyword>
<dbReference type="InterPro" id="IPR052524">
    <property type="entry name" value="MFS_Cyanate_Porter"/>
</dbReference>
<feature type="transmembrane region" description="Helical" evidence="6">
    <location>
        <begin position="247"/>
        <end position="268"/>
    </location>
</feature>
<feature type="transmembrane region" description="Helical" evidence="6">
    <location>
        <begin position="157"/>
        <end position="177"/>
    </location>
</feature>
<evidence type="ECO:0000259" key="7">
    <source>
        <dbReference type="PROSITE" id="PS50850"/>
    </source>
</evidence>
<protein>
    <submittedName>
        <fullName evidence="8">Inner membrane transport protein YeaN</fullName>
    </submittedName>
</protein>
<proteinExistence type="predicted"/>
<evidence type="ECO:0000256" key="3">
    <source>
        <dbReference type="ARBA" id="ARBA00022692"/>
    </source>
</evidence>
<dbReference type="InterPro" id="IPR036259">
    <property type="entry name" value="MFS_trans_sf"/>
</dbReference>
<dbReference type="PROSITE" id="PS50850">
    <property type="entry name" value="MFS"/>
    <property type="match status" value="1"/>
</dbReference>
<dbReference type="CDD" id="cd17339">
    <property type="entry name" value="MFS_NIMT_CynX_like"/>
    <property type="match status" value="1"/>
</dbReference>
<feature type="transmembrane region" description="Helical" evidence="6">
    <location>
        <begin position="275"/>
        <end position="294"/>
    </location>
</feature>
<dbReference type="AlphaFoldDB" id="A0A1C6HJE8"/>
<dbReference type="EMBL" id="FMHG01000001">
    <property type="protein sequence ID" value="SCJ57448.1"/>
    <property type="molecule type" value="Genomic_DNA"/>
</dbReference>
<dbReference type="GO" id="GO:0005886">
    <property type="term" value="C:plasma membrane"/>
    <property type="evidence" value="ECO:0007669"/>
    <property type="project" value="UniProtKB-SubCell"/>
</dbReference>
<feature type="transmembrane region" description="Helical" evidence="6">
    <location>
        <begin position="41"/>
        <end position="61"/>
    </location>
</feature>
<sequence>MNNKKVWLFWGIVLIACNLRAPITSVGSLVSMIQGDTGMSSALAGFITTLPLLAFAVVSPFVSTMMDKLGMEWTMLLGLLSMIAGVLTRSFCGVPGIFIGTTLLGVGIAVGNILLPSIIKERFPLKVGFMTSLFTTSMSTFSAIGSGISVPAAEAGLGWRGSLAMWLATLALAALVWSRQLGRGEEGGPRGREIKGSPSPARRVMSSPLSWRIALYMGCQSFLFYSLVSWLATILQSRGISAADAGFLVLVFQLSSIPASFIFPIWAAKKRDQRLVTFVDSALFTVGVAGVMFAGDNLFILIPSLICAGLGTAGSLALALIFMSYRCKSVQQTATLSGMAQSIGYLLAAVGPILIGALYDVIGSWMVPLGVLVGVLVLLTLFGVGAARDRYILDEE</sequence>
<feature type="transmembrane region" description="Helical" evidence="6">
    <location>
        <begin position="213"/>
        <end position="235"/>
    </location>
</feature>
<evidence type="ECO:0000256" key="1">
    <source>
        <dbReference type="ARBA" id="ARBA00004651"/>
    </source>
</evidence>
<evidence type="ECO:0000313" key="8">
    <source>
        <dbReference type="EMBL" id="SCJ57448.1"/>
    </source>
</evidence>
<feature type="transmembrane region" description="Helical" evidence="6">
    <location>
        <begin position="300"/>
        <end position="322"/>
    </location>
</feature>
<dbReference type="SUPFAM" id="SSF103473">
    <property type="entry name" value="MFS general substrate transporter"/>
    <property type="match status" value="1"/>
</dbReference>
<dbReference type="InterPro" id="IPR020846">
    <property type="entry name" value="MFS_dom"/>
</dbReference>
<evidence type="ECO:0000256" key="2">
    <source>
        <dbReference type="ARBA" id="ARBA00022448"/>
    </source>
</evidence>